<dbReference type="Pfam" id="PF00361">
    <property type="entry name" value="Proton_antipo_M"/>
    <property type="match status" value="1"/>
</dbReference>
<reference evidence="3" key="1">
    <citation type="submission" date="2020-05" db="EMBL/GenBank/DDBJ databases">
        <title>Characterization and comparative analysis of mitochondrial genomes of the highly differentiated ciliated protists shed light on the diversity and evolution of the linear molecular architecture.</title>
        <authorList>
            <person name="Zhang T."/>
            <person name="Li C."/>
            <person name="Zhang X."/>
            <person name="Wang C."/>
            <person name="Roger A.J."/>
            <person name="Song W."/>
            <person name="Gao F."/>
        </authorList>
    </citation>
    <scope>NUCLEOTIDE SEQUENCE</scope>
</reference>
<accession>A0A7T0M4J9</accession>
<organism evidence="3">
    <name type="scientific">Strombidium sp</name>
    <dbReference type="NCBI Taxonomy" id="181122"/>
    <lineage>
        <taxon>Eukaryota</taxon>
        <taxon>Sar</taxon>
        <taxon>Alveolata</taxon>
        <taxon>Ciliophora</taxon>
        <taxon>Intramacronucleata</taxon>
        <taxon>Spirotrichea</taxon>
        <taxon>Oligotrichia</taxon>
        <taxon>Strombidiidae</taxon>
        <taxon>Strombidium</taxon>
    </lineage>
</organism>
<name>A0A7T0M4J9_9SPIT</name>
<dbReference type="InterPro" id="IPR001750">
    <property type="entry name" value="ND/Mrp_TM"/>
</dbReference>
<feature type="domain" description="NADH:quinone oxidoreductase/Mrp antiporter transmembrane" evidence="2">
    <location>
        <begin position="14"/>
        <end position="102"/>
    </location>
</feature>
<sequence>MLFYNLIFDTTIYLTLYLFIYNSLIIIIFWTFFNTLILSYKTLNNFALFLVHPFYVFLFTIILLSAAGVPPLLGFFSKLFVLQIILNSKFFLIFILFFFNLLLGLYFYIQNLKYLHSNQFSFNKTQTLISGERNNIYFIYISIIIVLLNLLSFNYIDDMFLLISWFFF</sequence>
<geneLocation type="mitochondrion" evidence="3"/>
<protein>
    <submittedName>
        <fullName evidence="3">NADH dehydrogenase subunit 2b</fullName>
    </submittedName>
</protein>
<keyword evidence="3" id="KW-0496">Mitochondrion</keyword>
<keyword evidence="1" id="KW-0472">Membrane</keyword>
<evidence type="ECO:0000313" key="3">
    <source>
        <dbReference type="EMBL" id="QPL15913.1"/>
    </source>
</evidence>
<feature type="transmembrane region" description="Helical" evidence="1">
    <location>
        <begin position="90"/>
        <end position="109"/>
    </location>
</feature>
<feature type="transmembrane region" description="Helical" evidence="1">
    <location>
        <begin position="12"/>
        <end position="33"/>
    </location>
</feature>
<feature type="transmembrane region" description="Helical" evidence="1">
    <location>
        <begin position="136"/>
        <end position="156"/>
    </location>
</feature>
<evidence type="ECO:0000259" key="2">
    <source>
        <dbReference type="Pfam" id="PF00361"/>
    </source>
</evidence>
<dbReference type="EMBL" id="MT471315">
    <property type="protein sequence ID" value="QPL15913.1"/>
    <property type="molecule type" value="Genomic_DNA"/>
</dbReference>
<keyword evidence="1" id="KW-0812">Transmembrane</keyword>
<proteinExistence type="predicted"/>
<gene>
    <name evidence="3" type="primary">nad2_b</name>
</gene>
<feature type="transmembrane region" description="Helical" evidence="1">
    <location>
        <begin position="45"/>
        <end position="70"/>
    </location>
</feature>
<dbReference type="AlphaFoldDB" id="A0A7T0M4J9"/>
<keyword evidence="1" id="KW-1133">Transmembrane helix</keyword>
<evidence type="ECO:0000256" key="1">
    <source>
        <dbReference type="SAM" id="Phobius"/>
    </source>
</evidence>